<evidence type="ECO:0000313" key="4">
    <source>
        <dbReference type="EMBL" id="QDU92273.1"/>
    </source>
</evidence>
<feature type="region of interest" description="Disordered" evidence="1">
    <location>
        <begin position="267"/>
        <end position="294"/>
    </location>
</feature>
<name>A0A518DKA7_9BACT</name>
<evidence type="ECO:0008006" key="6">
    <source>
        <dbReference type="Google" id="ProtNLM"/>
    </source>
</evidence>
<dbReference type="Proteomes" id="UP000317648">
    <property type="component" value="Chromosome"/>
</dbReference>
<organism evidence="4 5">
    <name type="scientific">Lignipirellula cremea</name>
    <dbReference type="NCBI Taxonomy" id="2528010"/>
    <lineage>
        <taxon>Bacteria</taxon>
        <taxon>Pseudomonadati</taxon>
        <taxon>Planctomycetota</taxon>
        <taxon>Planctomycetia</taxon>
        <taxon>Pirellulales</taxon>
        <taxon>Pirellulaceae</taxon>
        <taxon>Lignipirellula</taxon>
    </lineage>
</organism>
<dbReference type="InterPro" id="IPR022655">
    <property type="entry name" value="DUF1553"/>
</dbReference>
<dbReference type="InterPro" id="IPR011444">
    <property type="entry name" value="DUF1549"/>
</dbReference>
<gene>
    <name evidence="4" type="ORF">Pla8534_00180</name>
</gene>
<dbReference type="EMBL" id="CP036433">
    <property type="protein sequence ID" value="QDU92273.1"/>
    <property type="molecule type" value="Genomic_DNA"/>
</dbReference>
<accession>A0A518DKA7</accession>
<feature type="domain" description="DUF1553" evidence="3">
    <location>
        <begin position="300"/>
        <end position="418"/>
    </location>
</feature>
<dbReference type="OrthoDB" id="229141at2"/>
<evidence type="ECO:0000259" key="3">
    <source>
        <dbReference type="Pfam" id="PF07587"/>
    </source>
</evidence>
<proteinExistence type="predicted"/>
<dbReference type="RefSeq" id="WP_145048075.1">
    <property type="nucleotide sequence ID" value="NZ_CP036433.1"/>
</dbReference>
<evidence type="ECO:0000259" key="2">
    <source>
        <dbReference type="Pfam" id="PF07583"/>
    </source>
</evidence>
<feature type="domain" description="DUF1549" evidence="2">
    <location>
        <begin position="33"/>
        <end position="215"/>
    </location>
</feature>
<reference evidence="4 5" key="1">
    <citation type="submission" date="2019-02" db="EMBL/GenBank/DDBJ databases">
        <title>Deep-cultivation of Planctomycetes and their phenomic and genomic characterization uncovers novel biology.</title>
        <authorList>
            <person name="Wiegand S."/>
            <person name="Jogler M."/>
            <person name="Boedeker C."/>
            <person name="Pinto D."/>
            <person name="Vollmers J."/>
            <person name="Rivas-Marin E."/>
            <person name="Kohn T."/>
            <person name="Peeters S.H."/>
            <person name="Heuer A."/>
            <person name="Rast P."/>
            <person name="Oberbeckmann S."/>
            <person name="Bunk B."/>
            <person name="Jeske O."/>
            <person name="Meyerdierks A."/>
            <person name="Storesund J.E."/>
            <person name="Kallscheuer N."/>
            <person name="Luecker S."/>
            <person name="Lage O.M."/>
            <person name="Pohl T."/>
            <person name="Merkel B.J."/>
            <person name="Hornburger P."/>
            <person name="Mueller R.-W."/>
            <person name="Bruemmer F."/>
            <person name="Labrenz M."/>
            <person name="Spormann A.M."/>
            <person name="Op den Camp H."/>
            <person name="Overmann J."/>
            <person name="Amann R."/>
            <person name="Jetten M.S.M."/>
            <person name="Mascher T."/>
            <person name="Medema M.H."/>
            <person name="Devos D.P."/>
            <person name="Kaster A.-K."/>
            <person name="Ovreas L."/>
            <person name="Rohde M."/>
            <person name="Galperin M.Y."/>
            <person name="Jogler C."/>
        </authorList>
    </citation>
    <scope>NUCLEOTIDE SEQUENCE [LARGE SCALE GENOMIC DNA]</scope>
    <source>
        <strain evidence="4 5">Pla85_3_4</strain>
    </source>
</reference>
<dbReference type="PANTHER" id="PTHR35889:SF3">
    <property type="entry name" value="F-BOX DOMAIN-CONTAINING PROTEIN"/>
    <property type="match status" value="1"/>
</dbReference>
<keyword evidence="5" id="KW-1185">Reference proteome</keyword>
<dbReference type="KEGG" id="lcre:Pla8534_00180"/>
<evidence type="ECO:0000256" key="1">
    <source>
        <dbReference type="SAM" id="MobiDB-lite"/>
    </source>
</evidence>
<dbReference type="Pfam" id="PF07587">
    <property type="entry name" value="PSD1"/>
    <property type="match status" value="1"/>
</dbReference>
<dbReference type="AlphaFoldDB" id="A0A518DKA7"/>
<dbReference type="PANTHER" id="PTHR35889">
    <property type="entry name" value="CYCLOINULO-OLIGOSACCHARIDE FRUCTANOTRANSFERASE-RELATED"/>
    <property type="match status" value="1"/>
</dbReference>
<dbReference type="Pfam" id="PF07583">
    <property type="entry name" value="PSCyt2"/>
    <property type="match status" value="1"/>
</dbReference>
<protein>
    <recommendedName>
        <fullName evidence="6">Cytochrome c domain-containing protein</fullName>
    </recommendedName>
</protein>
<evidence type="ECO:0000313" key="5">
    <source>
        <dbReference type="Proteomes" id="UP000317648"/>
    </source>
</evidence>
<sequence>MLMNQIFIGLLVASAWLWPEWVRAQESSLRDMIDREIKAGWEKEKLATPGRSTDAVFLRRVYLDLVGMIPSYEETTTFLGDTDPQKREKLIDKLLADPRFARQQAQVFDLSMLTRSHKVVEGTVGYRNRGRFRQWLAKQFEANEPYDRIAAKILQAEEDGSQLYFAVYRDTDEMVTSVSRFFLATQIQCAKCHDHPFESWTQKDYHGMAGFFVRTMSVEVPGKPEITNQQGKQYLVGEKTVGEAMFSLEEIDPKTKKKITTPIKPKFLTGEELTEPEPPQDYVEPKLKANELPPKPAFSRREKFIDWMIAKDNPFFARAAANRVWAQFMGRGFVHPVDDFNASNTPSNPELLKTIETDLVSHKFDLKWLIREIVNSEAYQAADLGEVTDAMPMFYERARIRPLSVEELTSSLHIAMGLGIESALKTEPSSQMMQYLGEPSDGQGRFQGSLSEHLFLHNGDQFRGLCRPNRGNLPEKLLMGTESWDEKVERMFLSVLSRPATTEERERFVQYLSVDTTDAKDPKLAAQRMEDAMWVLVSGSEFRFNR</sequence>